<evidence type="ECO:0000313" key="3">
    <source>
        <dbReference type="Proteomes" id="UP000008370"/>
    </source>
</evidence>
<feature type="transmembrane region" description="Helical" evidence="1">
    <location>
        <begin position="26"/>
        <end position="58"/>
    </location>
</feature>
<dbReference type="EMBL" id="JH930473">
    <property type="protein sequence ID" value="EKM53955.1"/>
    <property type="molecule type" value="Genomic_DNA"/>
</dbReference>
<gene>
    <name evidence="2" type="ORF">PHACADRAFT_196390</name>
</gene>
<organism evidence="2 3">
    <name type="scientific">Phanerochaete carnosa (strain HHB-10118-sp)</name>
    <name type="common">White-rot fungus</name>
    <name type="synonym">Peniophora carnosa</name>
    <dbReference type="NCBI Taxonomy" id="650164"/>
    <lineage>
        <taxon>Eukaryota</taxon>
        <taxon>Fungi</taxon>
        <taxon>Dikarya</taxon>
        <taxon>Basidiomycota</taxon>
        <taxon>Agaricomycotina</taxon>
        <taxon>Agaricomycetes</taxon>
        <taxon>Polyporales</taxon>
        <taxon>Phanerochaetaceae</taxon>
        <taxon>Phanerochaete</taxon>
    </lineage>
</organism>
<dbReference type="RefSeq" id="XP_007396662.1">
    <property type="nucleotide sequence ID" value="XM_007396600.1"/>
</dbReference>
<accession>K5W485</accession>
<dbReference type="HOGENOM" id="CLU_1768759_0_0_1"/>
<dbReference type="AlphaFoldDB" id="K5W485"/>
<protein>
    <submittedName>
        <fullName evidence="2">Uncharacterized protein</fullName>
    </submittedName>
</protein>
<sequence length="147" mass="16499">MFTVCNEITNILPKLTMESEPALLNFVLLFIVYMRAVLYFTRCSLIAADIIVLVLTWIKSFEHFKEMRQLNLGLSVSAVLLRDGKLISLSTHEQHNSCSIIPSLGTIYFLILLAVNILQLLTFSESSLSGPGSTYASIFTEFMMTIP</sequence>
<evidence type="ECO:0000313" key="2">
    <source>
        <dbReference type="EMBL" id="EKM53955.1"/>
    </source>
</evidence>
<keyword evidence="1" id="KW-1133">Transmembrane helix</keyword>
<dbReference type="KEGG" id="pco:PHACADRAFT_196390"/>
<keyword evidence="1" id="KW-0472">Membrane</keyword>
<feature type="transmembrane region" description="Helical" evidence="1">
    <location>
        <begin position="100"/>
        <end position="121"/>
    </location>
</feature>
<name>K5W485_PHACS</name>
<dbReference type="InParanoid" id="K5W485"/>
<keyword evidence="3" id="KW-1185">Reference proteome</keyword>
<proteinExistence type="predicted"/>
<evidence type="ECO:0000256" key="1">
    <source>
        <dbReference type="SAM" id="Phobius"/>
    </source>
</evidence>
<dbReference type="GeneID" id="18911150"/>
<keyword evidence="1" id="KW-0812">Transmembrane</keyword>
<reference evidence="2 3" key="1">
    <citation type="journal article" date="2012" name="BMC Genomics">
        <title>Comparative genomics of the white-rot fungi, Phanerochaete carnosa and P. chrysosporium, to elucidate the genetic basis of the distinct wood types they colonize.</title>
        <authorList>
            <person name="Suzuki H."/>
            <person name="MacDonald J."/>
            <person name="Syed K."/>
            <person name="Salamov A."/>
            <person name="Hori C."/>
            <person name="Aerts A."/>
            <person name="Henrissat B."/>
            <person name="Wiebenga A."/>
            <person name="vanKuyk P.A."/>
            <person name="Barry K."/>
            <person name="Lindquist E."/>
            <person name="LaButti K."/>
            <person name="Lapidus A."/>
            <person name="Lucas S."/>
            <person name="Coutinho P."/>
            <person name="Gong Y."/>
            <person name="Samejima M."/>
            <person name="Mahadevan R."/>
            <person name="Abou-Zaid M."/>
            <person name="de Vries R.P."/>
            <person name="Igarashi K."/>
            <person name="Yadav J.S."/>
            <person name="Grigoriev I.V."/>
            <person name="Master E.R."/>
        </authorList>
    </citation>
    <scope>NUCLEOTIDE SEQUENCE [LARGE SCALE GENOMIC DNA]</scope>
    <source>
        <strain evidence="2 3">HHB-10118-sp</strain>
    </source>
</reference>
<dbReference type="Proteomes" id="UP000008370">
    <property type="component" value="Unassembled WGS sequence"/>
</dbReference>